<organism evidence="2 3">
    <name type="scientific">Lactuca saligna</name>
    <name type="common">Willowleaf lettuce</name>
    <dbReference type="NCBI Taxonomy" id="75948"/>
    <lineage>
        <taxon>Eukaryota</taxon>
        <taxon>Viridiplantae</taxon>
        <taxon>Streptophyta</taxon>
        <taxon>Embryophyta</taxon>
        <taxon>Tracheophyta</taxon>
        <taxon>Spermatophyta</taxon>
        <taxon>Magnoliopsida</taxon>
        <taxon>eudicotyledons</taxon>
        <taxon>Gunneridae</taxon>
        <taxon>Pentapetalae</taxon>
        <taxon>asterids</taxon>
        <taxon>campanulids</taxon>
        <taxon>Asterales</taxon>
        <taxon>Asteraceae</taxon>
        <taxon>Cichorioideae</taxon>
        <taxon>Cichorieae</taxon>
        <taxon>Lactucinae</taxon>
        <taxon>Lactuca</taxon>
    </lineage>
</organism>
<reference evidence="2" key="1">
    <citation type="submission" date="2023-04" db="EMBL/GenBank/DDBJ databases">
        <authorList>
            <person name="Vijverberg K."/>
            <person name="Xiong W."/>
            <person name="Schranz E."/>
        </authorList>
    </citation>
    <scope>NUCLEOTIDE SEQUENCE</scope>
</reference>
<gene>
    <name evidence="2" type="ORF">LSALG_LOCUS19243</name>
</gene>
<dbReference type="PANTHER" id="PTHR45751:SF16">
    <property type="entry name" value="E3 UBIQUITIN-PROTEIN LIGASE RGLG4"/>
    <property type="match status" value="1"/>
</dbReference>
<dbReference type="AlphaFoldDB" id="A0AA36E1H3"/>
<dbReference type="PANTHER" id="PTHR45751">
    <property type="entry name" value="COPINE FAMILY PROTEIN 1"/>
    <property type="match status" value="1"/>
</dbReference>
<accession>A0AA36E1H3</accession>
<evidence type="ECO:0000256" key="1">
    <source>
        <dbReference type="SAM" id="MobiDB-lite"/>
    </source>
</evidence>
<dbReference type="EMBL" id="OX465080">
    <property type="protein sequence ID" value="CAI9279446.1"/>
    <property type="molecule type" value="Genomic_DNA"/>
</dbReference>
<feature type="region of interest" description="Disordered" evidence="1">
    <location>
        <begin position="1"/>
        <end position="42"/>
    </location>
</feature>
<keyword evidence="3" id="KW-1185">Reference proteome</keyword>
<evidence type="ECO:0000313" key="2">
    <source>
        <dbReference type="EMBL" id="CAI9279446.1"/>
    </source>
</evidence>
<dbReference type="InterPro" id="IPR052079">
    <property type="entry name" value="E3_ligase/Copine_domain"/>
</dbReference>
<name>A0AA36E1H3_LACSI</name>
<proteinExistence type="predicted"/>
<dbReference type="GO" id="GO:0016567">
    <property type="term" value="P:protein ubiquitination"/>
    <property type="evidence" value="ECO:0007669"/>
    <property type="project" value="TreeGrafter"/>
</dbReference>
<dbReference type="GO" id="GO:0005634">
    <property type="term" value="C:nucleus"/>
    <property type="evidence" value="ECO:0007669"/>
    <property type="project" value="TreeGrafter"/>
</dbReference>
<evidence type="ECO:0000313" key="3">
    <source>
        <dbReference type="Proteomes" id="UP001177003"/>
    </source>
</evidence>
<sequence>MDRARKTPSPSSAPRNSSLSQRQSSFLKMKRSTSISTKSRKSDKNKYAYIPDNYSSLEQVTDALRASGLESSNLILGIDFTKSNEWTGRVSFNNRSLHAITDSPNPYEKAISIIGETLAPFDDDNLIPWMEVAITDMTIVGDFRLQWYVSPKAVTDGNEIVQGWVGQERRRRCSPEITKATTSFPWKVTSCQQKKLRQRHQFLFFGKAKISGNPMMVVCGPTMMDGDRQVMGELI</sequence>
<protein>
    <submittedName>
        <fullName evidence="2">Uncharacterized protein</fullName>
    </submittedName>
</protein>
<feature type="compositionally biased region" description="Low complexity" evidence="1">
    <location>
        <begin position="8"/>
        <end position="20"/>
    </location>
</feature>
<dbReference type="Proteomes" id="UP001177003">
    <property type="component" value="Chromosome 4"/>
</dbReference>
<dbReference type="GO" id="GO:0004842">
    <property type="term" value="F:ubiquitin-protein transferase activity"/>
    <property type="evidence" value="ECO:0007669"/>
    <property type="project" value="TreeGrafter"/>
</dbReference>